<evidence type="ECO:0000313" key="4">
    <source>
        <dbReference type="Proteomes" id="UP000054937"/>
    </source>
</evidence>
<keyword evidence="2" id="KW-1133">Transmembrane helix</keyword>
<feature type="transmembrane region" description="Helical" evidence="2">
    <location>
        <begin position="196"/>
        <end position="220"/>
    </location>
</feature>
<proteinExistence type="predicted"/>
<evidence type="ECO:0000313" key="3">
    <source>
        <dbReference type="EMBL" id="KRX06174.1"/>
    </source>
</evidence>
<dbReference type="Proteomes" id="UP000054937">
    <property type="component" value="Unassembled WGS sequence"/>
</dbReference>
<comment type="caution">
    <text evidence="3">The sequence shown here is derived from an EMBL/GenBank/DDBJ whole genome shotgun (WGS) entry which is preliminary data.</text>
</comment>
<evidence type="ECO:0000256" key="2">
    <source>
        <dbReference type="SAM" id="Phobius"/>
    </source>
</evidence>
<keyword evidence="2" id="KW-0472">Membrane</keyword>
<sequence length="392" mass="47299">MQVKIYSEKETRIFKGDINFETLQNYCAQNFKAAQISNQLSFTYPSNPQENQEIIKVDSQKQLEKALKQNGAEKSLKLNLIIEEIQAEKQDSQENISQSQEKEENKQNSENEQKNEEEEENSEKNSENSENSENSDKMKEIRQKFKEAKKEKRKQRKQRLINYCRKDEFMSQFVQKCQKFVKTRIIPKLNKFEKEYIIFFLVKYFIMFAYKLALIVKTLIKKKKEKFGKKFGKKNCHKKMFKFAQNPFFKQIINDNSDFKEIFSQISQKFEQKQEKQESQEQNQEQQGQSENKEQKQEQEKFEKQVPHEIFQKFDKIAQIFKNKLQTQNLFQQTNQQQQQENQEQKKNEDQFQLRAQRIKEIIAKEEIDYLQVVKENKDMTDEQLIEKLLLV</sequence>
<feature type="compositionally biased region" description="Low complexity" evidence="1">
    <location>
        <begin position="280"/>
        <end position="290"/>
    </location>
</feature>
<feature type="region of interest" description="Disordered" evidence="1">
    <location>
        <begin position="273"/>
        <end position="302"/>
    </location>
</feature>
<dbReference type="AlphaFoldDB" id="A0A0V0QVE1"/>
<evidence type="ECO:0008006" key="5">
    <source>
        <dbReference type="Google" id="ProtNLM"/>
    </source>
</evidence>
<gene>
    <name evidence="3" type="ORF">PPERSA_06056</name>
</gene>
<evidence type="ECO:0000256" key="1">
    <source>
        <dbReference type="SAM" id="MobiDB-lite"/>
    </source>
</evidence>
<dbReference type="InParanoid" id="A0A0V0QVE1"/>
<feature type="compositionally biased region" description="Basic and acidic residues" evidence="1">
    <location>
        <begin position="291"/>
        <end position="302"/>
    </location>
</feature>
<feature type="region of interest" description="Disordered" evidence="1">
    <location>
        <begin position="89"/>
        <end position="140"/>
    </location>
</feature>
<reference evidence="3 4" key="1">
    <citation type="journal article" date="2015" name="Sci. Rep.">
        <title>Genome of the facultative scuticociliatosis pathogen Pseudocohnilembus persalinus provides insight into its virulence through horizontal gene transfer.</title>
        <authorList>
            <person name="Xiong J."/>
            <person name="Wang G."/>
            <person name="Cheng J."/>
            <person name="Tian M."/>
            <person name="Pan X."/>
            <person name="Warren A."/>
            <person name="Jiang C."/>
            <person name="Yuan D."/>
            <person name="Miao W."/>
        </authorList>
    </citation>
    <scope>NUCLEOTIDE SEQUENCE [LARGE SCALE GENOMIC DNA]</scope>
    <source>
        <strain evidence="3">36N120E</strain>
    </source>
</reference>
<name>A0A0V0QVE1_PSEPJ</name>
<protein>
    <recommendedName>
        <fullName evidence="5">PB1 domain-containing protein</fullName>
    </recommendedName>
</protein>
<organism evidence="3 4">
    <name type="scientific">Pseudocohnilembus persalinus</name>
    <name type="common">Ciliate</name>
    <dbReference type="NCBI Taxonomy" id="266149"/>
    <lineage>
        <taxon>Eukaryota</taxon>
        <taxon>Sar</taxon>
        <taxon>Alveolata</taxon>
        <taxon>Ciliophora</taxon>
        <taxon>Intramacronucleata</taxon>
        <taxon>Oligohymenophorea</taxon>
        <taxon>Scuticociliatia</taxon>
        <taxon>Philasterida</taxon>
        <taxon>Pseudocohnilembidae</taxon>
        <taxon>Pseudocohnilembus</taxon>
    </lineage>
</organism>
<accession>A0A0V0QVE1</accession>
<dbReference type="EMBL" id="LDAU01000098">
    <property type="protein sequence ID" value="KRX06174.1"/>
    <property type="molecule type" value="Genomic_DNA"/>
</dbReference>
<keyword evidence="4" id="KW-1185">Reference proteome</keyword>
<feature type="compositionally biased region" description="Basic and acidic residues" evidence="1">
    <location>
        <begin position="100"/>
        <end position="114"/>
    </location>
</feature>
<keyword evidence="2" id="KW-0812">Transmembrane</keyword>